<dbReference type="AlphaFoldDB" id="A0A975HLG0"/>
<reference evidence="1" key="1">
    <citation type="submission" date="2021-03" db="EMBL/GenBank/DDBJ databases">
        <title>Description of Psychrosphaera ytuae sp. nov. isolated from deep sea sediment of South China Sea.</title>
        <authorList>
            <person name="Zhang J."/>
            <person name="Xu X.-D."/>
        </authorList>
    </citation>
    <scope>NUCLEOTIDE SEQUENCE</scope>
    <source>
        <strain evidence="1">MTZ26</strain>
    </source>
</reference>
<dbReference type="KEGG" id="psym:J1N51_06970"/>
<dbReference type="Proteomes" id="UP000682739">
    <property type="component" value="Chromosome"/>
</dbReference>
<proteinExistence type="predicted"/>
<evidence type="ECO:0000313" key="2">
    <source>
        <dbReference type="Proteomes" id="UP000682739"/>
    </source>
</evidence>
<evidence type="ECO:0000313" key="1">
    <source>
        <dbReference type="EMBL" id="QTH65324.1"/>
    </source>
</evidence>
<dbReference type="EMBL" id="CP072110">
    <property type="protein sequence ID" value="QTH65324.1"/>
    <property type="molecule type" value="Genomic_DNA"/>
</dbReference>
<name>A0A975HLG0_9GAMM</name>
<sequence>MKDELINRQVLVIHRAIAEKMLKAHQAGDDSLRQKVLETISTRYDLGKMRYGEYLTWQSVLELLDSPEDFVKGIMEDSPQMNKYRRRTPFVGILTEDERQRVLTQDALGSIDDVAILF</sequence>
<protein>
    <submittedName>
        <fullName evidence="1">Uncharacterized protein</fullName>
    </submittedName>
</protein>
<gene>
    <name evidence="1" type="ORF">J1N51_06970</name>
</gene>
<accession>A0A975HLG0</accession>
<organism evidence="1 2">
    <name type="scientific">Psychrosphaera ytuae</name>
    <dbReference type="NCBI Taxonomy" id="2820710"/>
    <lineage>
        <taxon>Bacteria</taxon>
        <taxon>Pseudomonadati</taxon>
        <taxon>Pseudomonadota</taxon>
        <taxon>Gammaproteobacteria</taxon>
        <taxon>Alteromonadales</taxon>
        <taxon>Pseudoalteromonadaceae</taxon>
        <taxon>Psychrosphaera</taxon>
    </lineage>
</organism>
<keyword evidence="2" id="KW-1185">Reference proteome</keyword>